<keyword evidence="9" id="KW-0804">Transcription</keyword>
<feature type="domain" description="C2H2-type" evidence="13">
    <location>
        <begin position="400"/>
        <end position="428"/>
    </location>
</feature>
<organism evidence="14 15">
    <name type="scientific">Amphibalanus amphitrite</name>
    <name type="common">Striped barnacle</name>
    <name type="synonym">Balanus amphitrite</name>
    <dbReference type="NCBI Taxonomy" id="1232801"/>
    <lineage>
        <taxon>Eukaryota</taxon>
        <taxon>Metazoa</taxon>
        <taxon>Ecdysozoa</taxon>
        <taxon>Arthropoda</taxon>
        <taxon>Crustacea</taxon>
        <taxon>Multicrustacea</taxon>
        <taxon>Cirripedia</taxon>
        <taxon>Thoracica</taxon>
        <taxon>Thoracicalcarea</taxon>
        <taxon>Balanomorpha</taxon>
        <taxon>Balanoidea</taxon>
        <taxon>Balanidae</taxon>
        <taxon>Amphibalaninae</taxon>
        <taxon>Amphibalanus</taxon>
    </lineage>
</organism>
<dbReference type="EMBL" id="VIIS01000872">
    <property type="protein sequence ID" value="KAF0304097.1"/>
    <property type="molecule type" value="Genomic_DNA"/>
</dbReference>
<evidence type="ECO:0000256" key="11">
    <source>
        <dbReference type="PROSITE-ProRule" id="PRU00042"/>
    </source>
</evidence>
<dbReference type="InterPro" id="IPR036236">
    <property type="entry name" value="Znf_C2H2_sf"/>
</dbReference>
<sequence>MYPWRPARHTQLALKGSLQGKLLRLETDPPPAAAARGKKAARRPDAARYVCPAPGCGRPCGHRKSLVLHVKWDHLQAPVCCRACRSELNTYAHFLYHNRTCFQGVSALVCPDCDARFTMELPYKRHLAGHALNACHKCGERLSSRKALVKHLRHEHNIRECEKWFTCDKCPKKFMKKRSWLTHSKVHATQDDTQCGRCGLTVSKQRLAEHIKTEHGHEPFTCATCHKRFRRNQQYLQHMRLHEQYDCSLCGQPFVTQPEYAAHMQSAHQIQPDLLTGPALTRYRCEVCGAAFWSRTQLSQHLDSHPDVSLECSRCQTEFETAAQLHRHLRRSLCSRSPQLICHHCGAQFCAHFALRKHLVRAHGEGPAKVGRCPHCDYTNSSAANLRRHIAAHEQLARRYVCDQCAAAFHTLSTLKDHQLYVHTTEKRFTCGECQKAFKTSSSLNRHMRVHSETRPYQCYCGNSYKRMSHLRRHMTAVHNMRTRTRLIERFDGSAAASSDSGSDGTGSTGAGGGGGGAAEGGGGGGTASSGGGDSGGPETVPEAAVSEPAQWSGLMSEHGVAYIPDEGVLRLYSVDTGEELPEEFTLPQGIYNTEAVFLADGSRSIVLKPAGELSGQLDVSGGGELVAAGAAQEPTATLPPPSTIRSSQQSRLV</sequence>
<dbReference type="Pfam" id="PF12874">
    <property type="entry name" value="zf-met"/>
    <property type="match status" value="1"/>
</dbReference>
<evidence type="ECO:0000256" key="2">
    <source>
        <dbReference type="ARBA" id="ARBA00006991"/>
    </source>
</evidence>
<keyword evidence="3" id="KW-0479">Metal-binding</keyword>
<dbReference type="SUPFAM" id="SSF57667">
    <property type="entry name" value="beta-beta-alpha zinc fingers"/>
    <property type="match status" value="6"/>
</dbReference>
<dbReference type="Gene3D" id="3.30.160.60">
    <property type="entry name" value="Classic Zinc Finger"/>
    <property type="match status" value="9"/>
</dbReference>
<feature type="compositionally biased region" description="Gly residues" evidence="12">
    <location>
        <begin position="504"/>
        <end position="536"/>
    </location>
</feature>
<gene>
    <name evidence="14" type="primary">Zfp26_3</name>
    <name evidence="14" type="ORF">FJT64_024015</name>
</gene>
<proteinExistence type="inferred from homology"/>
<name>A0A6A4W8L0_AMPAM</name>
<evidence type="ECO:0000256" key="3">
    <source>
        <dbReference type="ARBA" id="ARBA00022723"/>
    </source>
</evidence>
<feature type="domain" description="C2H2-type" evidence="13">
    <location>
        <begin position="245"/>
        <end position="273"/>
    </location>
</feature>
<dbReference type="PROSITE" id="PS50157">
    <property type="entry name" value="ZINC_FINGER_C2H2_2"/>
    <property type="match status" value="8"/>
</dbReference>
<dbReference type="GO" id="GO:0000978">
    <property type="term" value="F:RNA polymerase II cis-regulatory region sequence-specific DNA binding"/>
    <property type="evidence" value="ECO:0007669"/>
    <property type="project" value="TreeGrafter"/>
</dbReference>
<reference evidence="14 15" key="1">
    <citation type="submission" date="2019-07" db="EMBL/GenBank/DDBJ databases">
        <title>Draft genome assembly of a fouling barnacle, Amphibalanus amphitrite (Darwin, 1854): The first reference genome for Thecostraca.</title>
        <authorList>
            <person name="Kim W."/>
        </authorList>
    </citation>
    <scope>NUCLEOTIDE SEQUENCE [LARGE SCALE GENOMIC DNA]</scope>
    <source>
        <strain evidence="14">SNU_AA5</strain>
        <tissue evidence="14">Soma without cirri and trophi</tissue>
    </source>
</reference>
<accession>A0A6A4W8L0</accession>
<keyword evidence="8" id="KW-0238">DNA-binding</keyword>
<keyword evidence="10" id="KW-0539">Nucleus</keyword>
<keyword evidence="7" id="KW-0805">Transcription regulation</keyword>
<dbReference type="SMART" id="SM00355">
    <property type="entry name" value="ZnF_C2H2"/>
    <property type="match status" value="14"/>
</dbReference>
<keyword evidence="6" id="KW-0862">Zinc</keyword>
<keyword evidence="15" id="KW-1185">Reference proteome</keyword>
<evidence type="ECO:0000256" key="4">
    <source>
        <dbReference type="ARBA" id="ARBA00022737"/>
    </source>
</evidence>
<evidence type="ECO:0000256" key="8">
    <source>
        <dbReference type="ARBA" id="ARBA00023125"/>
    </source>
</evidence>
<dbReference type="FunFam" id="3.30.160.60:FF:000344">
    <property type="entry name" value="zinc finger protein 90 homolog"/>
    <property type="match status" value="1"/>
</dbReference>
<feature type="domain" description="C2H2-type" evidence="13">
    <location>
        <begin position="165"/>
        <end position="192"/>
    </location>
</feature>
<comment type="subcellular location">
    <subcellularLocation>
        <location evidence="1">Nucleus</location>
    </subcellularLocation>
</comment>
<feature type="domain" description="C2H2-type" evidence="13">
    <location>
        <begin position="133"/>
        <end position="156"/>
    </location>
</feature>
<evidence type="ECO:0000256" key="9">
    <source>
        <dbReference type="ARBA" id="ARBA00023163"/>
    </source>
</evidence>
<feature type="domain" description="C2H2-type" evidence="13">
    <location>
        <begin position="220"/>
        <end position="242"/>
    </location>
</feature>
<feature type="compositionally biased region" description="Low complexity" evidence="12">
    <location>
        <begin position="493"/>
        <end position="503"/>
    </location>
</feature>
<feature type="domain" description="C2H2-type" evidence="13">
    <location>
        <begin position="429"/>
        <end position="456"/>
    </location>
</feature>
<dbReference type="PROSITE" id="PS00028">
    <property type="entry name" value="ZINC_FINGER_C2H2_1"/>
    <property type="match status" value="9"/>
</dbReference>
<dbReference type="GO" id="GO:0001228">
    <property type="term" value="F:DNA-binding transcription activator activity, RNA polymerase II-specific"/>
    <property type="evidence" value="ECO:0007669"/>
    <property type="project" value="TreeGrafter"/>
</dbReference>
<evidence type="ECO:0000256" key="10">
    <source>
        <dbReference type="ARBA" id="ARBA00023242"/>
    </source>
</evidence>
<evidence type="ECO:0000256" key="12">
    <source>
        <dbReference type="SAM" id="MobiDB-lite"/>
    </source>
</evidence>
<dbReference type="InterPro" id="IPR013087">
    <property type="entry name" value="Znf_C2H2_type"/>
</dbReference>
<dbReference type="PANTHER" id="PTHR24393">
    <property type="entry name" value="ZINC FINGER PROTEIN"/>
    <property type="match status" value="1"/>
</dbReference>
<dbReference type="OrthoDB" id="6346001at2759"/>
<protein>
    <submittedName>
        <fullName evidence="14">Zinc finger protein 26</fullName>
    </submittedName>
</protein>
<comment type="caution">
    <text evidence="14">The sequence shown here is derived from an EMBL/GenBank/DDBJ whole genome shotgun (WGS) entry which is preliminary data.</text>
</comment>
<comment type="similarity">
    <text evidence="2">Belongs to the krueppel C2H2-type zinc-finger protein family.</text>
</comment>
<evidence type="ECO:0000256" key="1">
    <source>
        <dbReference type="ARBA" id="ARBA00004123"/>
    </source>
</evidence>
<evidence type="ECO:0000259" key="13">
    <source>
        <dbReference type="PROSITE" id="PS50157"/>
    </source>
</evidence>
<feature type="compositionally biased region" description="Polar residues" evidence="12">
    <location>
        <begin position="644"/>
        <end position="654"/>
    </location>
</feature>
<evidence type="ECO:0000256" key="7">
    <source>
        <dbReference type="ARBA" id="ARBA00023015"/>
    </source>
</evidence>
<evidence type="ECO:0000256" key="5">
    <source>
        <dbReference type="ARBA" id="ARBA00022771"/>
    </source>
</evidence>
<evidence type="ECO:0000313" key="14">
    <source>
        <dbReference type="EMBL" id="KAF0304097.1"/>
    </source>
</evidence>
<dbReference type="GO" id="GO:0008270">
    <property type="term" value="F:zinc ion binding"/>
    <property type="evidence" value="ECO:0007669"/>
    <property type="project" value="UniProtKB-KW"/>
</dbReference>
<dbReference type="Proteomes" id="UP000440578">
    <property type="component" value="Unassembled WGS sequence"/>
</dbReference>
<dbReference type="PANTHER" id="PTHR24393:SF34">
    <property type="entry name" value="PR_SET DOMAIN 13"/>
    <property type="match status" value="1"/>
</dbReference>
<feature type="region of interest" description="Disordered" evidence="12">
    <location>
        <begin position="629"/>
        <end position="654"/>
    </location>
</feature>
<evidence type="ECO:0000313" key="15">
    <source>
        <dbReference type="Proteomes" id="UP000440578"/>
    </source>
</evidence>
<feature type="domain" description="C2H2-type" evidence="13">
    <location>
        <begin position="310"/>
        <end position="338"/>
    </location>
</feature>
<feature type="region of interest" description="Disordered" evidence="12">
    <location>
        <begin position="493"/>
        <end position="544"/>
    </location>
</feature>
<keyword evidence="5 11" id="KW-0863">Zinc-finger</keyword>
<feature type="domain" description="C2H2-type" evidence="13">
    <location>
        <begin position="283"/>
        <end position="305"/>
    </location>
</feature>
<evidence type="ECO:0000256" key="6">
    <source>
        <dbReference type="ARBA" id="ARBA00022833"/>
    </source>
</evidence>
<dbReference type="Pfam" id="PF00096">
    <property type="entry name" value="zf-C2H2"/>
    <property type="match status" value="3"/>
</dbReference>
<keyword evidence="4" id="KW-0677">Repeat</keyword>
<dbReference type="AlphaFoldDB" id="A0A6A4W8L0"/>
<dbReference type="GO" id="GO:0005634">
    <property type="term" value="C:nucleus"/>
    <property type="evidence" value="ECO:0007669"/>
    <property type="project" value="UniProtKB-SubCell"/>
</dbReference>